<reference evidence="7 8" key="2">
    <citation type="submission" date="2023-09" db="UniProtKB">
        <authorList>
            <consortium name="RefSeq"/>
        </authorList>
    </citation>
    <scope>IDENTIFICATION</scope>
    <source>
        <tissue evidence="7 8">Etiolated seedlings</tissue>
    </source>
</reference>
<gene>
    <name evidence="7 8" type="primary">LOC101489248</name>
</gene>
<keyword evidence="6" id="KW-1185">Reference proteome</keyword>
<dbReference type="RefSeq" id="XP_004511226.1">
    <property type="nucleotide sequence ID" value="XM_004511169.3"/>
</dbReference>
<feature type="domain" description="Myb-like" evidence="4">
    <location>
        <begin position="21"/>
        <end position="72"/>
    </location>
</feature>
<dbReference type="GO" id="GO:0005634">
    <property type="term" value="C:nucleus"/>
    <property type="evidence" value="ECO:0007669"/>
    <property type="project" value="UniProtKB-SubCell"/>
</dbReference>
<dbReference type="OrthoDB" id="2143914at2759"/>
<dbReference type="CDD" id="cd00167">
    <property type="entry name" value="SANT"/>
    <property type="match status" value="2"/>
</dbReference>
<dbReference type="GO" id="GO:0000981">
    <property type="term" value="F:DNA-binding transcription factor activity, RNA polymerase II-specific"/>
    <property type="evidence" value="ECO:0007669"/>
    <property type="project" value="TreeGrafter"/>
</dbReference>
<feature type="domain" description="HTH myb-type" evidence="5">
    <location>
        <begin position="28"/>
        <end position="72"/>
    </location>
</feature>
<dbReference type="AlphaFoldDB" id="A0A1S2YWV2"/>
<dbReference type="InterPro" id="IPR001005">
    <property type="entry name" value="SANT/Myb"/>
</dbReference>
<dbReference type="KEGG" id="cam:101489248"/>
<keyword evidence="2" id="KW-0539">Nucleus</keyword>
<feature type="domain" description="Myb-like" evidence="4">
    <location>
        <begin position="73"/>
        <end position="123"/>
    </location>
</feature>
<dbReference type="Proteomes" id="UP000087171">
    <property type="component" value="Chromosome Ca7"/>
</dbReference>
<comment type="subcellular location">
    <subcellularLocation>
        <location evidence="1">Nucleus</location>
    </subcellularLocation>
</comment>
<dbReference type="InterPro" id="IPR009057">
    <property type="entry name" value="Homeodomain-like_sf"/>
</dbReference>
<accession>A0A1S2YWV2</accession>
<evidence type="ECO:0000256" key="2">
    <source>
        <dbReference type="ARBA" id="ARBA00023242"/>
    </source>
</evidence>
<dbReference type="PROSITE" id="PS50090">
    <property type="entry name" value="MYB_LIKE"/>
    <property type="match status" value="2"/>
</dbReference>
<dbReference type="PROSITE" id="PS51294">
    <property type="entry name" value="HTH_MYB"/>
    <property type="match status" value="2"/>
</dbReference>
<dbReference type="PANTHER" id="PTHR45614">
    <property type="entry name" value="MYB PROTEIN-RELATED"/>
    <property type="match status" value="1"/>
</dbReference>
<dbReference type="SUPFAM" id="SSF46689">
    <property type="entry name" value="Homeodomain-like"/>
    <property type="match status" value="2"/>
</dbReference>
<dbReference type="SMART" id="SM00717">
    <property type="entry name" value="SANT"/>
    <property type="match status" value="2"/>
</dbReference>
<feature type="region of interest" description="Disordered" evidence="3">
    <location>
        <begin position="1"/>
        <end position="29"/>
    </location>
</feature>
<feature type="domain" description="HTH myb-type" evidence="5">
    <location>
        <begin position="73"/>
        <end position="127"/>
    </location>
</feature>
<feature type="region of interest" description="Disordered" evidence="3">
    <location>
        <begin position="294"/>
        <end position="328"/>
    </location>
</feature>
<dbReference type="GO" id="GO:0000978">
    <property type="term" value="F:RNA polymerase II cis-regulatory region sequence-specific DNA binding"/>
    <property type="evidence" value="ECO:0007669"/>
    <property type="project" value="TreeGrafter"/>
</dbReference>
<evidence type="ECO:0000313" key="6">
    <source>
        <dbReference type="Proteomes" id="UP000087171"/>
    </source>
</evidence>
<organism evidence="7">
    <name type="scientific">Cicer arietinum</name>
    <name type="common">Chickpea</name>
    <name type="synonym">Garbanzo</name>
    <dbReference type="NCBI Taxonomy" id="3827"/>
    <lineage>
        <taxon>Eukaryota</taxon>
        <taxon>Viridiplantae</taxon>
        <taxon>Streptophyta</taxon>
        <taxon>Embryophyta</taxon>
        <taxon>Tracheophyta</taxon>
        <taxon>Spermatophyta</taxon>
        <taxon>Magnoliopsida</taxon>
        <taxon>eudicotyledons</taxon>
        <taxon>Gunneridae</taxon>
        <taxon>Pentapetalae</taxon>
        <taxon>rosids</taxon>
        <taxon>fabids</taxon>
        <taxon>Fabales</taxon>
        <taxon>Fabaceae</taxon>
        <taxon>Papilionoideae</taxon>
        <taxon>50 kb inversion clade</taxon>
        <taxon>NPAAA clade</taxon>
        <taxon>Hologalegina</taxon>
        <taxon>IRL clade</taxon>
        <taxon>Cicereae</taxon>
        <taxon>Cicer</taxon>
    </lineage>
</organism>
<dbReference type="Pfam" id="PF00249">
    <property type="entry name" value="Myb_DNA-binding"/>
    <property type="match status" value="2"/>
</dbReference>
<dbReference type="Gene3D" id="1.10.10.60">
    <property type="entry name" value="Homeodomain-like"/>
    <property type="match status" value="2"/>
</dbReference>
<dbReference type="RefSeq" id="XP_004511227.1">
    <property type="nucleotide sequence ID" value="XM_004511170.2"/>
</dbReference>
<dbReference type="PANTHER" id="PTHR45614:SF76">
    <property type="entry name" value="TRANSCRIPTION FACTOR MYB124"/>
    <property type="match status" value="1"/>
</dbReference>
<evidence type="ECO:0000259" key="5">
    <source>
        <dbReference type="PROSITE" id="PS51294"/>
    </source>
</evidence>
<dbReference type="PaxDb" id="3827-XP_004511226.1"/>
<evidence type="ECO:0000313" key="8">
    <source>
        <dbReference type="RefSeq" id="XP_004511227.1"/>
    </source>
</evidence>
<dbReference type="eggNOG" id="KOG0048">
    <property type="taxonomic scope" value="Eukaryota"/>
</dbReference>
<feature type="compositionally biased region" description="Polar residues" evidence="3">
    <location>
        <begin position="310"/>
        <end position="328"/>
    </location>
</feature>
<name>A0A1S2YWV2_CICAR</name>
<protein>
    <submittedName>
        <fullName evidence="7 8">Transcription factor MYB88-like isoform X1</fullName>
    </submittedName>
</protein>
<dbReference type="GeneID" id="101489248"/>
<evidence type="ECO:0000313" key="7">
    <source>
        <dbReference type="RefSeq" id="XP_004511226.1"/>
    </source>
</evidence>
<sequence length="455" mass="51454">MQTNLDMKKKQKKQGDKESNKKENPYANWTQEEDGILKDQIGIHGTEKWMIIASKLKGKTTRQCRRRWFSYLNADVKKGVWSPDEDKVLCETQKMLGNRWTEIAKVIRGRTDNAVKNRFSALCRKRETYAALAKENNIPYIDPNNIRNISHHGHDTAATSESTVPVKSMRSHLQNGISTNPQPRTLFAELAQNSNNVNNLQGTCHVSNAKSNSSGQYNNSQGTFLKEDVLKIRACGQTEFLSSLAQKVEIENIKKIWMVLQEFPNRTKGSDIVRHKIQDLPPVILKDMVEELKSSNDRGHPCSRKINEDSPGSSEYSTVSTLLSQSNGDNVERSLHQDIGTQMKATQFIVKKEVIEDVKGVLYTGKVEQADMLDYCNEQINDHYVVSASPKMEFSSPLQVTPIFRSLAAGIPSPEFSESEKYFLKKTLGVESPSIKTTFNPLKSPPCKRALRYNL</sequence>
<evidence type="ECO:0000256" key="1">
    <source>
        <dbReference type="ARBA" id="ARBA00004123"/>
    </source>
</evidence>
<feature type="compositionally biased region" description="Basic and acidic residues" evidence="3">
    <location>
        <begin position="13"/>
        <end position="24"/>
    </location>
</feature>
<reference evidence="6" key="1">
    <citation type="journal article" date="2013" name="Nat. Biotechnol.">
        <title>Draft genome sequence of chickpea (Cicer arietinum) provides a resource for trait improvement.</title>
        <authorList>
            <person name="Varshney R.K."/>
            <person name="Song C."/>
            <person name="Saxena R.K."/>
            <person name="Azam S."/>
            <person name="Yu S."/>
            <person name="Sharpe A.G."/>
            <person name="Cannon S."/>
            <person name="Baek J."/>
            <person name="Rosen B.D."/>
            <person name="Tar'an B."/>
            <person name="Millan T."/>
            <person name="Zhang X."/>
            <person name="Ramsay L.D."/>
            <person name="Iwata A."/>
            <person name="Wang Y."/>
            <person name="Nelson W."/>
            <person name="Farmer A.D."/>
            <person name="Gaur P.M."/>
            <person name="Soderlund C."/>
            <person name="Penmetsa R.V."/>
            <person name="Xu C."/>
            <person name="Bharti A.K."/>
            <person name="He W."/>
            <person name="Winter P."/>
            <person name="Zhao S."/>
            <person name="Hane J.K."/>
            <person name="Carrasquilla-Garcia N."/>
            <person name="Condie J.A."/>
            <person name="Upadhyaya H.D."/>
            <person name="Luo M.C."/>
            <person name="Thudi M."/>
            <person name="Gowda C.L."/>
            <person name="Singh N.P."/>
            <person name="Lichtenzveig J."/>
            <person name="Gali K.K."/>
            <person name="Rubio J."/>
            <person name="Nadarajan N."/>
            <person name="Dolezel J."/>
            <person name="Bansal K.C."/>
            <person name="Xu X."/>
            <person name="Edwards D."/>
            <person name="Zhang G."/>
            <person name="Kahl G."/>
            <person name="Gil J."/>
            <person name="Singh K.B."/>
            <person name="Datta S.K."/>
            <person name="Jackson S.A."/>
            <person name="Wang J."/>
            <person name="Cook D.R."/>
        </authorList>
    </citation>
    <scope>NUCLEOTIDE SEQUENCE [LARGE SCALE GENOMIC DNA]</scope>
    <source>
        <strain evidence="6">cv. CDC Frontier</strain>
    </source>
</reference>
<dbReference type="InterPro" id="IPR017930">
    <property type="entry name" value="Myb_dom"/>
</dbReference>
<proteinExistence type="predicted"/>
<evidence type="ECO:0000259" key="4">
    <source>
        <dbReference type="PROSITE" id="PS50090"/>
    </source>
</evidence>
<evidence type="ECO:0000256" key="3">
    <source>
        <dbReference type="SAM" id="MobiDB-lite"/>
    </source>
</evidence>
<dbReference type="InterPro" id="IPR050560">
    <property type="entry name" value="MYB_TF"/>
</dbReference>
<feature type="compositionally biased region" description="Basic and acidic residues" evidence="3">
    <location>
        <begin position="294"/>
        <end position="308"/>
    </location>
</feature>